<dbReference type="AlphaFoldDB" id="L0AWC9"/>
<name>L0AWC9_THEEQ</name>
<evidence type="ECO:0000313" key="3">
    <source>
        <dbReference type="EMBL" id="AFZ79214.1"/>
    </source>
</evidence>
<dbReference type="InterPro" id="IPR007480">
    <property type="entry name" value="DUF529"/>
</dbReference>
<feature type="compositionally biased region" description="Low complexity" evidence="1">
    <location>
        <begin position="526"/>
        <end position="543"/>
    </location>
</feature>
<evidence type="ECO:0000313" key="4">
    <source>
        <dbReference type="Proteomes" id="UP000031512"/>
    </source>
</evidence>
<dbReference type="Pfam" id="PF04385">
    <property type="entry name" value="FAINT"/>
    <property type="match status" value="4"/>
</dbReference>
<sequence>MRVLAVLWTVCLVRFCSAACWSCFGGSKTDKDKIPSDKHTPSASKVDSTLFDVSESNSDGVPLLTCTPKPNIVVTEFKYGDETIWSGNKSVLFLSALIYFDEDKPYIVTLQYWDKDKYHTLFLHYNGDEWEDNQEEYAKKLNILKGVPPPATQSTGKTSVLDLLNPDVESVHVGGGDEDGLAKRVFTPNSGHHISSVVDSGATLWKAKRDGEKCTLVESYSKGESMLAYLKLESATGLDLKYLERVNGEWKEVTITEFYHRLEEMRKKKEKSINKDMEKHLQRAKKRLEENKKVTTKSPTPITLDLSNPDDSKVNVYKEEDEGVKFEDYSPKEGHHISSVVDAGKELWKAEAGQKCFLTKSYTKDDISFLVIVINGSDYGLDLRYFEKTGGAWRPIEKDDFLKKLNGMSGHNPTTPIALDLTDPDESKINMDIKDSNGVSYRGFMPKPGSKITSVMDNGALVWRASGDEKCTGGNIYGKGGSLLLDVSTIGEDKFNVKYFEKKTNGQWISIALDDFLNKFDEMSEPRLSSSNPSSSHPSKASK</sequence>
<feature type="chain" id="PRO_5003939295" evidence="2">
    <location>
        <begin position="19"/>
        <end position="543"/>
    </location>
</feature>
<feature type="region of interest" description="Disordered" evidence="1">
    <location>
        <begin position="524"/>
        <end position="543"/>
    </location>
</feature>
<feature type="region of interest" description="Disordered" evidence="1">
    <location>
        <begin position="292"/>
        <end position="311"/>
    </location>
</feature>
<proteinExistence type="predicted"/>
<keyword evidence="2" id="KW-0732">Signal</keyword>
<evidence type="ECO:0000256" key="1">
    <source>
        <dbReference type="SAM" id="MobiDB-lite"/>
    </source>
</evidence>
<accession>L0AWC9</accession>
<dbReference type="RefSeq" id="XP_004828880.1">
    <property type="nucleotide sequence ID" value="XM_004828823.1"/>
</dbReference>
<protein>
    <submittedName>
        <fullName evidence="3">Signal peptide-containing protein</fullName>
    </submittedName>
</protein>
<dbReference type="Proteomes" id="UP000031512">
    <property type="component" value="Chromosome 1"/>
</dbReference>
<dbReference type="VEuPathDB" id="PiroplasmaDB:BEWA_020610"/>
<dbReference type="KEGG" id="beq:BEWA_020610"/>
<keyword evidence="4" id="KW-1185">Reference proteome</keyword>
<dbReference type="EMBL" id="CP001669">
    <property type="protein sequence ID" value="AFZ79214.1"/>
    <property type="molecule type" value="Genomic_DNA"/>
</dbReference>
<gene>
    <name evidence="3" type="ORF">BEWA_020610</name>
</gene>
<reference evidence="3 4" key="1">
    <citation type="journal article" date="2012" name="BMC Genomics">
        <title>Comparative genomic analysis and phylogenetic position of Theileria equi.</title>
        <authorList>
            <person name="Kappmeyer L.S."/>
            <person name="Thiagarajan M."/>
            <person name="Herndon D.R."/>
            <person name="Ramsay J.D."/>
            <person name="Caler E."/>
            <person name="Djikeng A."/>
            <person name="Gillespie J.J."/>
            <person name="Lau A.O."/>
            <person name="Roalson E.H."/>
            <person name="Silva J.C."/>
            <person name="Silva M.G."/>
            <person name="Suarez C.E."/>
            <person name="Ueti M.W."/>
            <person name="Nene V.M."/>
            <person name="Mealey R.H."/>
            <person name="Knowles D.P."/>
            <person name="Brayton K.A."/>
        </authorList>
    </citation>
    <scope>NUCLEOTIDE SEQUENCE [LARGE SCALE GENOMIC DNA]</scope>
    <source>
        <strain evidence="3 4">WA</strain>
    </source>
</reference>
<evidence type="ECO:0000256" key="2">
    <source>
        <dbReference type="SAM" id="SignalP"/>
    </source>
</evidence>
<feature type="signal peptide" evidence="2">
    <location>
        <begin position="1"/>
        <end position="18"/>
    </location>
</feature>
<dbReference type="GeneID" id="15803660"/>
<organism evidence="3 4">
    <name type="scientific">Theileria equi strain WA</name>
    <dbReference type="NCBI Taxonomy" id="1537102"/>
    <lineage>
        <taxon>Eukaryota</taxon>
        <taxon>Sar</taxon>
        <taxon>Alveolata</taxon>
        <taxon>Apicomplexa</taxon>
        <taxon>Aconoidasida</taxon>
        <taxon>Piroplasmida</taxon>
        <taxon>Theileriidae</taxon>
        <taxon>Theileria</taxon>
    </lineage>
</organism>